<feature type="transmembrane region" description="Helical" evidence="2">
    <location>
        <begin position="36"/>
        <end position="69"/>
    </location>
</feature>
<dbReference type="Gramene" id="Aco023830.1.mrna1">
    <property type="protein sequence ID" value="Aco023830.1.mrna1"/>
    <property type="gene ID" value="Aco023830.1.path1"/>
</dbReference>
<dbReference type="AlphaFoldDB" id="A0A6P5GJX4"/>
<reference evidence="3" key="1">
    <citation type="journal article" date="2015" name="Nat. Genet.">
        <title>The pineapple genome and the evolution of CAM photosynthesis.</title>
        <authorList>
            <person name="Ming R."/>
            <person name="VanBuren R."/>
            <person name="Wai C.M."/>
            <person name="Tang H."/>
            <person name="Schatz M.C."/>
            <person name="Bowers J.E."/>
            <person name="Lyons E."/>
            <person name="Wang M.L."/>
            <person name="Chen J."/>
            <person name="Biggers E."/>
            <person name="Zhang J."/>
            <person name="Huang L."/>
            <person name="Zhang L."/>
            <person name="Miao W."/>
            <person name="Zhang J."/>
            <person name="Ye Z."/>
            <person name="Miao C."/>
            <person name="Lin Z."/>
            <person name="Wang H."/>
            <person name="Zhou H."/>
            <person name="Yim W.C."/>
            <person name="Priest H.D."/>
            <person name="Zheng C."/>
            <person name="Woodhouse M."/>
            <person name="Edger P.P."/>
            <person name="Guyot R."/>
            <person name="Guo H.B."/>
            <person name="Guo H."/>
            <person name="Zheng G."/>
            <person name="Singh R."/>
            <person name="Sharma A."/>
            <person name="Min X."/>
            <person name="Zheng Y."/>
            <person name="Lee H."/>
            <person name="Gurtowski J."/>
            <person name="Sedlazeck F.J."/>
            <person name="Harkess A."/>
            <person name="McKain M.R."/>
            <person name="Liao Z."/>
            <person name="Fang J."/>
            <person name="Liu J."/>
            <person name="Zhang X."/>
            <person name="Zhang Q."/>
            <person name="Hu W."/>
            <person name="Qin Y."/>
            <person name="Wang K."/>
            <person name="Chen L.Y."/>
            <person name="Shirley N."/>
            <person name="Lin Y.R."/>
            <person name="Liu L.Y."/>
            <person name="Hernandez A.G."/>
            <person name="Wright C.L."/>
            <person name="Bulone V."/>
            <person name="Tuskan G.A."/>
            <person name="Heath K."/>
            <person name="Zee F."/>
            <person name="Moore P.H."/>
            <person name="Sunkar R."/>
            <person name="Leebens-Mack J.H."/>
            <person name="Mockler T."/>
            <person name="Bennetzen J.L."/>
            <person name="Freeling M."/>
            <person name="Sankoff D."/>
            <person name="Paterson A.H."/>
            <person name="Zhu X."/>
            <person name="Yang X."/>
            <person name="Smith J.A."/>
            <person name="Cushman J.C."/>
            <person name="Paull R.E."/>
            <person name="Yu Q."/>
        </authorList>
    </citation>
    <scope>NUCLEOTIDE SEQUENCE [LARGE SCALE GENOMIC DNA]</scope>
    <source>
        <strain evidence="3">cv. F153</strain>
    </source>
</reference>
<reference evidence="4" key="2">
    <citation type="submission" date="2025-08" db="UniProtKB">
        <authorList>
            <consortium name="RefSeq"/>
        </authorList>
    </citation>
    <scope>IDENTIFICATION</scope>
    <source>
        <tissue evidence="4">Leaf</tissue>
    </source>
</reference>
<sequence length="363" mass="38267">MSRRMAEPSEQAERAESATGGGWRGALRRGWRVGKAAAIAGAAIVVVPPLLVLSALGAALSLPFGAYLASLACTDRLMRSLLPPPQYQEDEFLEAAEEEKPLQGIELAVDNEAGEEDQENKRAAEEVVVAKAAEEGGSVAVEEERAAEIEKMDAEITEIEANGTGGSPRASVASGVAPQDENIGAARKVFEEMIVSSKEGGVREERVIAVADNVVAGTVEPSGGVVVESVEIVGESEPPGFSSGYASAVEDQSVDTADVESRSSVEHAGAFIAADIMVAVETETAASFDVEDFYDEEKLWEQLSAMRTIVGYKAAPSSSLAEEMRAICLFTGVEPPPISSGDVSDLREVNRKLHFLKSVIGVK</sequence>
<protein>
    <submittedName>
        <fullName evidence="4">Uncharacterized protein LOC109722663</fullName>
    </submittedName>
</protein>
<organism evidence="3 4">
    <name type="scientific">Ananas comosus</name>
    <name type="common">Pineapple</name>
    <name type="synonym">Ananas ananas</name>
    <dbReference type="NCBI Taxonomy" id="4615"/>
    <lineage>
        <taxon>Eukaryota</taxon>
        <taxon>Viridiplantae</taxon>
        <taxon>Streptophyta</taxon>
        <taxon>Embryophyta</taxon>
        <taxon>Tracheophyta</taxon>
        <taxon>Spermatophyta</taxon>
        <taxon>Magnoliopsida</taxon>
        <taxon>Liliopsida</taxon>
        <taxon>Poales</taxon>
        <taxon>Bromeliaceae</taxon>
        <taxon>Bromelioideae</taxon>
        <taxon>Ananas</taxon>
    </lineage>
</organism>
<gene>
    <name evidence="4" type="primary">LOC109722663</name>
</gene>
<accession>A0A6P5GJX4</accession>
<dbReference type="OrthoDB" id="1933309at2759"/>
<evidence type="ECO:0000313" key="3">
    <source>
        <dbReference type="Proteomes" id="UP000515123"/>
    </source>
</evidence>
<keyword evidence="3" id="KW-1185">Reference proteome</keyword>
<keyword evidence="2" id="KW-0812">Transmembrane</keyword>
<evidence type="ECO:0000256" key="2">
    <source>
        <dbReference type="SAM" id="Phobius"/>
    </source>
</evidence>
<keyword evidence="2" id="KW-1133">Transmembrane helix</keyword>
<keyword evidence="2" id="KW-0472">Membrane</keyword>
<dbReference type="GeneID" id="109722663"/>
<dbReference type="PANTHER" id="PTHR37198:SF1">
    <property type="entry name" value="NUCLEOLIN"/>
    <property type="match status" value="1"/>
</dbReference>
<dbReference type="RefSeq" id="XP_020106358.1">
    <property type="nucleotide sequence ID" value="XM_020250769.1"/>
</dbReference>
<proteinExistence type="predicted"/>
<dbReference type="Proteomes" id="UP000515123">
    <property type="component" value="Linkage group 17"/>
</dbReference>
<name>A0A6P5GJX4_ANACO</name>
<evidence type="ECO:0000313" key="4">
    <source>
        <dbReference type="RefSeq" id="XP_020106358.1"/>
    </source>
</evidence>
<evidence type="ECO:0000256" key="1">
    <source>
        <dbReference type="SAM" id="MobiDB-lite"/>
    </source>
</evidence>
<feature type="compositionally biased region" description="Basic and acidic residues" evidence="1">
    <location>
        <begin position="1"/>
        <end position="16"/>
    </location>
</feature>
<dbReference type="PANTHER" id="PTHR37198">
    <property type="entry name" value="NUCLEOLIN"/>
    <property type="match status" value="1"/>
</dbReference>
<feature type="region of interest" description="Disordered" evidence="1">
    <location>
        <begin position="1"/>
        <end position="23"/>
    </location>
</feature>